<dbReference type="Pfam" id="PF03466">
    <property type="entry name" value="LysR_substrate"/>
    <property type="match status" value="1"/>
</dbReference>
<comment type="similarity">
    <text evidence="1">Belongs to the LysR transcriptional regulatory family.</text>
</comment>
<evidence type="ECO:0000256" key="1">
    <source>
        <dbReference type="ARBA" id="ARBA00009437"/>
    </source>
</evidence>
<dbReference type="GO" id="GO:0032993">
    <property type="term" value="C:protein-DNA complex"/>
    <property type="evidence" value="ECO:0007669"/>
    <property type="project" value="TreeGrafter"/>
</dbReference>
<dbReference type="Proteomes" id="UP000191905">
    <property type="component" value="Unassembled WGS sequence"/>
</dbReference>
<dbReference type="InterPro" id="IPR036390">
    <property type="entry name" value="WH_DNA-bd_sf"/>
</dbReference>
<dbReference type="FunFam" id="1.10.10.10:FF:000001">
    <property type="entry name" value="LysR family transcriptional regulator"/>
    <property type="match status" value="1"/>
</dbReference>
<dbReference type="Pfam" id="PF00126">
    <property type="entry name" value="HTH_1"/>
    <property type="match status" value="1"/>
</dbReference>
<feature type="domain" description="HTH lysR-type" evidence="5">
    <location>
        <begin position="8"/>
        <end position="65"/>
    </location>
</feature>
<evidence type="ECO:0000259" key="5">
    <source>
        <dbReference type="PROSITE" id="PS50931"/>
    </source>
</evidence>
<dbReference type="Gene3D" id="1.10.10.10">
    <property type="entry name" value="Winged helix-like DNA-binding domain superfamily/Winged helix DNA-binding domain"/>
    <property type="match status" value="1"/>
</dbReference>
<gene>
    <name evidence="6" type="ORF">BFN67_12530</name>
</gene>
<dbReference type="PROSITE" id="PS50931">
    <property type="entry name" value="HTH_LYSR"/>
    <property type="match status" value="1"/>
</dbReference>
<dbReference type="InterPro" id="IPR000847">
    <property type="entry name" value="LysR_HTH_N"/>
</dbReference>
<dbReference type="Gene3D" id="3.40.190.10">
    <property type="entry name" value="Periplasmic binding protein-like II"/>
    <property type="match status" value="2"/>
</dbReference>
<dbReference type="GO" id="GO:0003677">
    <property type="term" value="F:DNA binding"/>
    <property type="evidence" value="ECO:0007669"/>
    <property type="project" value="UniProtKB-KW"/>
</dbReference>
<dbReference type="InterPro" id="IPR036388">
    <property type="entry name" value="WH-like_DNA-bd_sf"/>
</dbReference>
<dbReference type="RefSeq" id="WP_139789029.1">
    <property type="nucleotide sequence ID" value="NZ_MDET01000005.1"/>
</dbReference>
<accession>A0A1V8RUN2</accession>
<evidence type="ECO:0000256" key="3">
    <source>
        <dbReference type="ARBA" id="ARBA00023125"/>
    </source>
</evidence>
<dbReference type="AlphaFoldDB" id="A0A1V8RUN2"/>
<keyword evidence="2" id="KW-0805">Transcription regulation</keyword>
<evidence type="ECO:0000313" key="6">
    <source>
        <dbReference type="EMBL" id="OQM76729.1"/>
    </source>
</evidence>
<dbReference type="PANTHER" id="PTHR30346">
    <property type="entry name" value="TRANSCRIPTIONAL DUAL REGULATOR HCAR-RELATED"/>
    <property type="match status" value="1"/>
</dbReference>
<proteinExistence type="inferred from homology"/>
<dbReference type="EMBL" id="MDET01000005">
    <property type="protein sequence ID" value="OQM76729.1"/>
    <property type="molecule type" value="Genomic_DNA"/>
</dbReference>
<protein>
    <submittedName>
        <fullName evidence="6">LysR family transcriptional regulator</fullName>
    </submittedName>
</protein>
<keyword evidence="3" id="KW-0238">DNA-binding</keyword>
<dbReference type="OrthoDB" id="7216893at2"/>
<comment type="caution">
    <text evidence="6">The sequence shown here is derived from an EMBL/GenBank/DDBJ whole genome shotgun (WGS) entry which is preliminary data.</text>
</comment>
<organism evidence="6 7">
    <name type="scientific">Manganibacter manganicus</name>
    <dbReference type="NCBI Taxonomy" id="1873176"/>
    <lineage>
        <taxon>Bacteria</taxon>
        <taxon>Pseudomonadati</taxon>
        <taxon>Pseudomonadota</taxon>
        <taxon>Alphaproteobacteria</taxon>
        <taxon>Hyphomicrobiales</taxon>
        <taxon>Phyllobacteriaceae</taxon>
        <taxon>Manganibacter</taxon>
    </lineage>
</organism>
<dbReference type="GO" id="GO:0003700">
    <property type="term" value="F:DNA-binding transcription factor activity"/>
    <property type="evidence" value="ECO:0007669"/>
    <property type="project" value="InterPro"/>
</dbReference>
<evidence type="ECO:0000313" key="7">
    <source>
        <dbReference type="Proteomes" id="UP000191905"/>
    </source>
</evidence>
<sequence>MALPPAPYEFRHLRYFLAAVEHGSFRKAAAALDVQESAISRRIRDLEDNIGASLFHRHSAGVRLTIAGEKFLPRAREIVRHIGESGADVGAVGRGEDGRIRIGNHASLSSGFLCELLCSFRVSHPGVATELVDGAPAGLVAEIRQLRLDVAFLPGAREWQDCDTVRLWTEGGFVVLSESHPLAARDELDWEDLAEETFVISEAPPGPNIRDCLIKRLARLGHTPDIRCHQVDRHNLLSLVGMAEGLTLTSEASTAARFPGICYRPIRGEVLPFTAVWSPVNDNPAMRRLLSLARTMSAKRQQSS</sequence>
<dbReference type="SUPFAM" id="SSF53850">
    <property type="entry name" value="Periplasmic binding protein-like II"/>
    <property type="match status" value="1"/>
</dbReference>
<dbReference type="PANTHER" id="PTHR30346:SF0">
    <property type="entry name" value="HCA OPERON TRANSCRIPTIONAL ACTIVATOR HCAR"/>
    <property type="match status" value="1"/>
</dbReference>
<evidence type="ECO:0000256" key="2">
    <source>
        <dbReference type="ARBA" id="ARBA00023015"/>
    </source>
</evidence>
<name>A0A1V8RUN2_9HYPH</name>
<dbReference type="SUPFAM" id="SSF46785">
    <property type="entry name" value="Winged helix' DNA-binding domain"/>
    <property type="match status" value="1"/>
</dbReference>
<dbReference type="STRING" id="1873176.BFN67_12530"/>
<reference evidence="6 7" key="1">
    <citation type="journal article" date="2016" name="Int. J. Syst. Evol. Microbiol.">
        <title>Pseudaminobacter manganicus sp. nov., isolated from sludge of a manganese mine.</title>
        <authorList>
            <person name="Li J."/>
            <person name="Huang J."/>
            <person name="Liao S."/>
            <person name="Wang G."/>
        </authorList>
    </citation>
    <scope>NUCLEOTIDE SEQUENCE [LARGE SCALE GENOMIC DNA]</scope>
    <source>
        <strain evidence="6 7">JH-7</strain>
    </source>
</reference>
<dbReference type="InterPro" id="IPR005119">
    <property type="entry name" value="LysR_subst-bd"/>
</dbReference>
<dbReference type="CDD" id="cd08414">
    <property type="entry name" value="PBP2_LTTR_aromatics_like"/>
    <property type="match status" value="1"/>
</dbReference>
<evidence type="ECO:0000256" key="4">
    <source>
        <dbReference type="ARBA" id="ARBA00023163"/>
    </source>
</evidence>
<keyword evidence="4" id="KW-0804">Transcription</keyword>
<dbReference type="PRINTS" id="PR00039">
    <property type="entry name" value="HTHLYSR"/>
</dbReference>
<keyword evidence="7" id="KW-1185">Reference proteome</keyword>